<dbReference type="EMBL" id="VZSH01001130">
    <property type="protein sequence ID" value="NWY08428.1"/>
    <property type="molecule type" value="Genomic_DNA"/>
</dbReference>
<keyword evidence="2" id="KW-0064">Aspartyl protease</keyword>
<gene>
    <name evidence="6" type="primary">Ervk9_2</name>
    <name evidence="6" type="ORF">NOTORN_R04644</name>
</gene>
<dbReference type="InterPro" id="IPR036157">
    <property type="entry name" value="dUTPase-like_sf"/>
</dbReference>
<dbReference type="InterPro" id="IPR018061">
    <property type="entry name" value="Retropepsins"/>
</dbReference>
<evidence type="ECO:0000259" key="5">
    <source>
        <dbReference type="PROSITE" id="PS50175"/>
    </source>
</evidence>
<dbReference type="SUPFAM" id="SSF50630">
    <property type="entry name" value="Acid proteases"/>
    <property type="match status" value="1"/>
</dbReference>
<feature type="domain" description="Peptidase A2" evidence="5">
    <location>
        <begin position="180"/>
        <end position="256"/>
    </location>
</feature>
<dbReference type="PROSITE" id="PS00141">
    <property type="entry name" value="ASP_PROTEASE"/>
    <property type="match status" value="1"/>
</dbReference>
<keyword evidence="1" id="KW-0645">Protease</keyword>
<evidence type="ECO:0000313" key="7">
    <source>
        <dbReference type="Proteomes" id="UP000531938"/>
    </source>
</evidence>
<evidence type="ECO:0000256" key="4">
    <source>
        <dbReference type="SAM" id="MobiDB-lite"/>
    </source>
</evidence>
<dbReference type="Pfam" id="PF00077">
    <property type="entry name" value="RVP"/>
    <property type="match status" value="1"/>
</dbReference>
<evidence type="ECO:0000256" key="2">
    <source>
        <dbReference type="ARBA" id="ARBA00022750"/>
    </source>
</evidence>
<dbReference type="Proteomes" id="UP000531938">
    <property type="component" value="Unassembled WGS sequence"/>
</dbReference>
<dbReference type="InterPro" id="IPR001969">
    <property type="entry name" value="Aspartic_peptidase_AS"/>
</dbReference>
<evidence type="ECO:0000256" key="3">
    <source>
        <dbReference type="ARBA" id="ARBA00022801"/>
    </source>
</evidence>
<dbReference type="GO" id="GO:0006508">
    <property type="term" value="P:proteolysis"/>
    <property type="evidence" value="ECO:0007669"/>
    <property type="project" value="UniProtKB-KW"/>
</dbReference>
<keyword evidence="3" id="KW-0378">Hydrolase</keyword>
<feature type="region of interest" description="Disordered" evidence="4">
    <location>
        <begin position="1"/>
        <end position="34"/>
    </location>
</feature>
<comment type="caution">
    <text evidence="6">The sequence shown here is derived from an EMBL/GenBank/DDBJ whole genome shotgun (WGS) entry which is preliminary data.</text>
</comment>
<dbReference type="InterPro" id="IPR001995">
    <property type="entry name" value="Peptidase_A2_cat"/>
</dbReference>
<dbReference type="InterPro" id="IPR033704">
    <property type="entry name" value="dUTPase_trimeric"/>
</dbReference>
<reference evidence="6 7" key="1">
    <citation type="submission" date="2019-09" db="EMBL/GenBank/DDBJ databases">
        <title>Bird 10,000 Genomes (B10K) Project - Family phase.</title>
        <authorList>
            <person name="Zhang G."/>
        </authorList>
    </citation>
    <scope>NUCLEOTIDE SEQUENCE [LARGE SCALE GENOMIC DNA]</scope>
    <source>
        <strain evidence="6">B10K-MSB-03</strain>
    </source>
</reference>
<keyword evidence="7" id="KW-1185">Reference proteome</keyword>
<feature type="compositionally biased region" description="Basic and acidic residues" evidence="4">
    <location>
        <begin position="13"/>
        <end position="24"/>
    </location>
</feature>
<dbReference type="Gene3D" id="2.40.70.10">
    <property type="entry name" value="Acid Proteases"/>
    <property type="match status" value="1"/>
</dbReference>
<protein>
    <submittedName>
        <fullName evidence="6">POK9 protein</fullName>
    </submittedName>
</protein>
<dbReference type="PANTHER" id="PTHR19422:SF123">
    <property type="entry name" value="RT1 CLASS I, LOCUS CE15"/>
    <property type="match status" value="1"/>
</dbReference>
<dbReference type="AlphaFoldDB" id="A0A7K7BJR7"/>
<proteinExistence type="predicted"/>
<feature type="non-terminal residue" evidence="6">
    <location>
        <position position="264"/>
    </location>
</feature>
<dbReference type="InterPro" id="IPR021109">
    <property type="entry name" value="Peptidase_aspartic_dom_sf"/>
</dbReference>
<name>A0A7K7BJR7_9AVES</name>
<organism evidence="6 7">
    <name type="scientific">Nothoprocta ornata</name>
    <dbReference type="NCBI Taxonomy" id="83376"/>
    <lineage>
        <taxon>Eukaryota</taxon>
        <taxon>Metazoa</taxon>
        <taxon>Chordata</taxon>
        <taxon>Craniata</taxon>
        <taxon>Vertebrata</taxon>
        <taxon>Euteleostomi</taxon>
        <taxon>Archelosauria</taxon>
        <taxon>Archosauria</taxon>
        <taxon>Dinosauria</taxon>
        <taxon>Saurischia</taxon>
        <taxon>Theropoda</taxon>
        <taxon>Coelurosauria</taxon>
        <taxon>Aves</taxon>
        <taxon>Palaeognathae</taxon>
        <taxon>Tinamiformes</taxon>
        <taxon>Tinamidae</taxon>
        <taxon>Nothoprocta</taxon>
    </lineage>
</organism>
<dbReference type="Gene3D" id="2.70.40.10">
    <property type="match status" value="1"/>
</dbReference>
<dbReference type="PANTHER" id="PTHR19422">
    <property type="entry name" value="GAG RETROVIRAL POLYPROTEIN"/>
    <property type="match status" value="1"/>
</dbReference>
<feature type="non-terminal residue" evidence="6">
    <location>
        <position position="1"/>
    </location>
</feature>
<dbReference type="Pfam" id="PF00692">
    <property type="entry name" value="dUTPase"/>
    <property type="match status" value="1"/>
</dbReference>
<dbReference type="SUPFAM" id="SSF51283">
    <property type="entry name" value="dUTPase-like"/>
    <property type="match status" value="1"/>
</dbReference>
<evidence type="ECO:0000313" key="6">
    <source>
        <dbReference type="EMBL" id="NWY08428.1"/>
    </source>
</evidence>
<dbReference type="CDD" id="cd07557">
    <property type="entry name" value="trimeric_dUTPase"/>
    <property type="match status" value="1"/>
</dbReference>
<evidence type="ECO:0000256" key="1">
    <source>
        <dbReference type="ARBA" id="ARBA00022670"/>
    </source>
</evidence>
<dbReference type="PROSITE" id="PS50175">
    <property type="entry name" value="ASP_PROT_RETROV"/>
    <property type="match status" value="1"/>
</dbReference>
<sequence length="264" mass="28073">QQQCLSSFFGKLQEQREGEPRRDTSSPQLSPATPGSLGLDLAAAIDITLYHTGIHTIPTGIFGPIKIDGQLVGGLVIGRSSAFVLGLIVETGVIDKDTEGEIFIIAHTMFPPLFIPKGQRLAQLIPLPHMAAAVPPLSTEPRGKGCLGSSGGISLPVIDLSTRPKKTCRLSYSGHTITLKKALLDTGADSCIIDANLYPKNWPLLPANTTVSGIGGVTLVRKTPLLLVELENKQTRAPFALTPLPNEVDCILGRDVLSQLGYVL</sequence>
<dbReference type="GO" id="GO:0004190">
    <property type="term" value="F:aspartic-type endopeptidase activity"/>
    <property type="evidence" value="ECO:0007669"/>
    <property type="project" value="UniProtKB-KW"/>
</dbReference>
<accession>A0A7K7BJR7</accession>
<dbReference type="InterPro" id="IPR029054">
    <property type="entry name" value="dUTPase-like"/>
</dbReference>
<dbReference type="InterPro" id="IPR051592">
    <property type="entry name" value="HERV-K_Pro_peptidase_A2"/>
</dbReference>